<name>W5Y9I9_9CORY</name>
<keyword evidence="3" id="KW-1003">Cell membrane</keyword>
<feature type="transmembrane region" description="Helical" evidence="7">
    <location>
        <begin position="317"/>
        <end position="336"/>
    </location>
</feature>
<evidence type="ECO:0000256" key="3">
    <source>
        <dbReference type="ARBA" id="ARBA00022475"/>
    </source>
</evidence>
<dbReference type="GO" id="GO:0009246">
    <property type="term" value="P:enterobacterial common antigen biosynthetic process"/>
    <property type="evidence" value="ECO:0007669"/>
    <property type="project" value="TreeGrafter"/>
</dbReference>
<keyword evidence="5 7" id="KW-1133">Transmembrane helix</keyword>
<dbReference type="RefSeq" id="WP_025253214.1">
    <property type="nucleotide sequence ID" value="NZ_CP004353.1"/>
</dbReference>
<feature type="transmembrane region" description="Helical" evidence="7">
    <location>
        <begin position="120"/>
        <end position="137"/>
    </location>
</feature>
<accession>W5Y9I9</accession>
<evidence type="ECO:0000313" key="9">
    <source>
        <dbReference type="EMBL" id="AHI23198.1"/>
    </source>
</evidence>
<dbReference type="PANTHER" id="PTHR40074">
    <property type="entry name" value="O-ACETYLTRANSFERASE WECH"/>
    <property type="match status" value="1"/>
</dbReference>
<keyword evidence="6 7" id="KW-0472">Membrane</keyword>
<sequence length="379" mass="42404">MKERLSWPDVSRGLSIIGVLILHVGMAVPYGTETALHKMNDEFAPLRMPLFFLVSGFFAVKVLRMSFVELCTKRLWLLAVPFVFWTPIERWLKAAELHYAYEKAFPIRKDYVEAVLTGQGIYWFLHALIAFTVILWATKFAPVWVSYVIVAVSVLGPGLLLSPWTQEHLPALAGLVGHPYLPFLIKYLCYLPPFLLGALLRPHIANFAQNAFHPFAMFIAAAGLWMGYSLLHAPEGPWKDTTNIVSSLLFLPLAVSVAVFLGYVPLLGKGIGFIGRHTLQIYIGHQLALTAVFGFFFRYRDEGFALTADRLVDTTGYWVMVCIPIAFAGGLVMHAVQKTPVLGWTMKPPAIAPLVESAQYNLRAAMRPARIPSRETDLE</sequence>
<evidence type="ECO:0000256" key="1">
    <source>
        <dbReference type="ARBA" id="ARBA00004651"/>
    </source>
</evidence>
<reference evidence="9 10" key="1">
    <citation type="submission" date="2013-02" db="EMBL/GenBank/DDBJ databases">
        <title>The complete genome sequence of Corynebacterium vitaeruminis DSM 20294.</title>
        <authorList>
            <person name="Ruckert C."/>
            <person name="Albersmeier A."/>
            <person name="Kalinowski J."/>
        </authorList>
    </citation>
    <scope>NUCLEOTIDE SEQUENCE [LARGE SCALE GENOMIC DNA]</scope>
    <source>
        <strain evidence="10">ATCC 10234</strain>
    </source>
</reference>
<keyword evidence="10" id="KW-1185">Reference proteome</keyword>
<dbReference type="HOGENOM" id="CLU_050657_0_0_11"/>
<evidence type="ECO:0000256" key="2">
    <source>
        <dbReference type="ARBA" id="ARBA00007400"/>
    </source>
</evidence>
<dbReference type="GO" id="GO:0016413">
    <property type="term" value="F:O-acetyltransferase activity"/>
    <property type="evidence" value="ECO:0007669"/>
    <property type="project" value="TreeGrafter"/>
</dbReference>
<feature type="transmembrane region" description="Helical" evidence="7">
    <location>
        <begin position="279"/>
        <end position="297"/>
    </location>
</feature>
<evidence type="ECO:0000256" key="7">
    <source>
        <dbReference type="SAM" id="Phobius"/>
    </source>
</evidence>
<feature type="transmembrane region" description="Helical" evidence="7">
    <location>
        <begin position="184"/>
        <end position="200"/>
    </location>
</feature>
<comment type="similarity">
    <text evidence="2">Belongs to the acyltransferase 3 family.</text>
</comment>
<evidence type="ECO:0000256" key="5">
    <source>
        <dbReference type="ARBA" id="ARBA00022989"/>
    </source>
</evidence>
<keyword evidence="4 7" id="KW-0812">Transmembrane</keyword>
<dbReference type="PANTHER" id="PTHR40074:SF4">
    <property type="entry name" value="INNER MEMBRANE PROTEIN YCFT"/>
    <property type="match status" value="1"/>
</dbReference>
<protein>
    <recommendedName>
        <fullName evidence="8">Acyltransferase 3 domain-containing protein</fullName>
    </recommendedName>
</protein>
<dbReference type="GO" id="GO:0005886">
    <property type="term" value="C:plasma membrane"/>
    <property type="evidence" value="ECO:0007669"/>
    <property type="project" value="UniProtKB-SubCell"/>
</dbReference>
<organism evidence="9 10">
    <name type="scientific">Corynebacterium vitaeruminis DSM 20294</name>
    <dbReference type="NCBI Taxonomy" id="1224164"/>
    <lineage>
        <taxon>Bacteria</taxon>
        <taxon>Bacillati</taxon>
        <taxon>Actinomycetota</taxon>
        <taxon>Actinomycetes</taxon>
        <taxon>Mycobacteriales</taxon>
        <taxon>Corynebacteriaceae</taxon>
        <taxon>Corynebacterium</taxon>
    </lineage>
</organism>
<evidence type="ECO:0000313" key="10">
    <source>
        <dbReference type="Proteomes" id="UP000019222"/>
    </source>
</evidence>
<evidence type="ECO:0000259" key="8">
    <source>
        <dbReference type="Pfam" id="PF01757"/>
    </source>
</evidence>
<feature type="transmembrane region" description="Helical" evidence="7">
    <location>
        <begin position="44"/>
        <end position="63"/>
    </location>
</feature>
<feature type="transmembrane region" description="Helical" evidence="7">
    <location>
        <begin position="212"/>
        <end position="231"/>
    </location>
</feature>
<dbReference type="Proteomes" id="UP000019222">
    <property type="component" value="Chromosome"/>
</dbReference>
<feature type="transmembrane region" description="Helical" evidence="7">
    <location>
        <begin position="243"/>
        <end position="267"/>
    </location>
</feature>
<dbReference type="InterPro" id="IPR002656">
    <property type="entry name" value="Acyl_transf_3_dom"/>
</dbReference>
<dbReference type="eggNOG" id="COG4763">
    <property type="taxonomic scope" value="Bacteria"/>
</dbReference>
<proteinExistence type="inferred from homology"/>
<feature type="domain" description="Acyltransferase 3" evidence="8">
    <location>
        <begin position="6"/>
        <end position="327"/>
    </location>
</feature>
<dbReference type="PATRIC" id="fig|1224164.3.peg.1830"/>
<dbReference type="KEGG" id="cvt:B843_09065"/>
<dbReference type="STRING" id="1224164.B843_09065"/>
<feature type="transmembrane region" description="Helical" evidence="7">
    <location>
        <begin position="75"/>
        <end position="92"/>
    </location>
</feature>
<evidence type="ECO:0000256" key="6">
    <source>
        <dbReference type="ARBA" id="ARBA00023136"/>
    </source>
</evidence>
<feature type="transmembrane region" description="Helical" evidence="7">
    <location>
        <begin position="144"/>
        <end position="164"/>
    </location>
</feature>
<dbReference type="AlphaFoldDB" id="W5Y9I9"/>
<evidence type="ECO:0000256" key="4">
    <source>
        <dbReference type="ARBA" id="ARBA00022692"/>
    </source>
</evidence>
<comment type="subcellular location">
    <subcellularLocation>
        <location evidence="1">Cell membrane</location>
        <topology evidence="1">Multi-pass membrane protein</topology>
    </subcellularLocation>
</comment>
<gene>
    <name evidence="9" type="ORF">B843_09065</name>
</gene>
<dbReference type="EMBL" id="CP004353">
    <property type="protein sequence ID" value="AHI23198.1"/>
    <property type="molecule type" value="Genomic_DNA"/>
</dbReference>
<feature type="transmembrane region" description="Helical" evidence="7">
    <location>
        <begin position="12"/>
        <end position="32"/>
    </location>
</feature>
<dbReference type="Pfam" id="PF01757">
    <property type="entry name" value="Acyl_transf_3"/>
    <property type="match status" value="1"/>
</dbReference>